<reference evidence="1 2" key="1">
    <citation type="submission" date="2013-12" db="EMBL/GenBank/DDBJ databases">
        <title>Draft genome of the parsitic nematode Ancylostoma duodenale.</title>
        <authorList>
            <person name="Mitreva M."/>
        </authorList>
    </citation>
    <scope>NUCLEOTIDE SEQUENCE [LARGE SCALE GENOMIC DNA]</scope>
    <source>
        <strain evidence="1 2">Zhejiang</strain>
    </source>
</reference>
<evidence type="ECO:0000313" key="1">
    <source>
        <dbReference type="EMBL" id="KIH68034.1"/>
    </source>
</evidence>
<dbReference type="Proteomes" id="UP000054047">
    <property type="component" value="Unassembled WGS sequence"/>
</dbReference>
<gene>
    <name evidence="1" type="ORF">ANCDUO_01631</name>
</gene>
<evidence type="ECO:0000313" key="2">
    <source>
        <dbReference type="Proteomes" id="UP000054047"/>
    </source>
</evidence>
<keyword evidence="2" id="KW-1185">Reference proteome</keyword>
<accession>A0A0C2H8Q9</accession>
<dbReference type="EMBL" id="KN726482">
    <property type="protein sequence ID" value="KIH68034.1"/>
    <property type="molecule type" value="Genomic_DNA"/>
</dbReference>
<proteinExistence type="predicted"/>
<dbReference type="AlphaFoldDB" id="A0A0C2H8Q9"/>
<organism evidence="1 2">
    <name type="scientific">Ancylostoma duodenale</name>
    <dbReference type="NCBI Taxonomy" id="51022"/>
    <lineage>
        <taxon>Eukaryota</taxon>
        <taxon>Metazoa</taxon>
        <taxon>Ecdysozoa</taxon>
        <taxon>Nematoda</taxon>
        <taxon>Chromadorea</taxon>
        <taxon>Rhabditida</taxon>
        <taxon>Rhabditina</taxon>
        <taxon>Rhabditomorpha</taxon>
        <taxon>Strongyloidea</taxon>
        <taxon>Ancylostomatidae</taxon>
        <taxon>Ancylostomatinae</taxon>
        <taxon>Ancylostoma</taxon>
    </lineage>
</organism>
<sequence>MMLSVPEPIGQLRLVRERNGKIAGARLVYPKVNEGQDDQCDRPIRHGFYVITVIIKTYKLIKLLPGPNLHPRKTT</sequence>
<protein>
    <submittedName>
        <fullName evidence="1">Uncharacterized protein</fullName>
    </submittedName>
</protein>
<name>A0A0C2H8Q9_9BILA</name>